<dbReference type="Proteomes" id="UP000017429">
    <property type="component" value="Chromosome"/>
</dbReference>
<name>V2PYW4_9BACT</name>
<keyword evidence="2" id="KW-1185">Reference proteome</keyword>
<dbReference type="EMBL" id="CP097562">
    <property type="protein sequence ID" value="USF24755.1"/>
    <property type="molecule type" value="Genomic_DNA"/>
</dbReference>
<reference evidence="1" key="2">
    <citation type="submission" date="2022-05" db="EMBL/GenBank/DDBJ databases">
        <authorList>
            <person name="Proctor A.L."/>
            <person name="Phillips G.J."/>
            <person name="Wannemuehler M.J."/>
        </authorList>
    </citation>
    <scope>NUCLEOTIDE SEQUENCE</scope>
    <source>
        <strain evidence="1">ASF457</strain>
    </source>
</reference>
<proteinExistence type="predicted"/>
<organism evidence="1 2">
    <name type="scientific">Mucispirillum schaedleri ASF457</name>
    <dbReference type="NCBI Taxonomy" id="1379858"/>
    <lineage>
        <taxon>Bacteria</taxon>
        <taxon>Pseudomonadati</taxon>
        <taxon>Deferribacterota</taxon>
        <taxon>Deferribacteres</taxon>
        <taxon>Deferribacterales</taxon>
        <taxon>Mucispirillaceae</taxon>
        <taxon>Mucispirillum</taxon>
    </lineage>
</organism>
<gene>
    <name evidence="1" type="ORF">N508_001845</name>
</gene>
<evidence type="ECO:0000313" key="2">
    <source>
        <dbReference type="Proteomes" id="UP000017429"/>
    </source>
</evidence>
<sequence length="177" mass="20116">MTILFAGCADDKGEPNIIYEKDDNTDTGTDIPENITYNITVTSVSNIDKTDNTSAWRFEPYSADDALEAVFADILGRPDSESDKTMIADINSSHLEGEYYKDAFGSGYYGNTYLNVMFRSSDYVDYGDAIYTITINNSSYPYINNYEILFNYVKEQILNNPYKNRYMEADTITVKNN</sequence>
<dbReference type="AlphaFoldDB" id="V2PYW4"/>
<dbReference type="KEGG" id="msch:N508_001845"/>
<reference evidence="1" key="1">
    <citation type="journal article" date="2014" name="Genome Announc.">
        <title>Draft genome sequences of the altered schaedler flora, a defined bacterial community from gnotobiotic mice.</title>
        <authorList>
            <person name="Wannemuehler M.J."/>
            <person name="Overstreet A.M."/>
            <person name="Ward D.V."/>
            <person name="Phillips G.J."/>
        </authorList>
    </citation>
    <scope>NUCLEOTIDE SEQUENCE</scope>
    <source>
        <strain evidence="1">ASF457</strain>
    </source>
</reference>
<protein>
    <submittedName>
        <fullName evidence="1">Uncharacterized protein</fullName>
    </submittedName>
</protein>
<evidence type="ECO:0000313" key="1">
    <source>
        <dbReference type="EMBL" id="USF24755.1"/>
    </source>
</evidence>
<reference evidence="1" key="3">
    <citation type="submission" date="2022-06" db="EMBL/GenBank/DDBJ databases">
        <title>Resources to Facilitate Use of the Altered Schaedler Flora (ASF) Mouse Model to Study Microbiome Function.</title>
        <authorList>
            <person name="Proctor A."/>
            <person name="Parvinroo S."/>
            <person name="Richie T."/>
            <person name="Jia X."/>
            <person name="Lee S.T.M."/>
            <person name="Karp P.D."/>
            <person name="Paley S."/>
            <person name="Kostic A.D."/>
            <person name="Pierre J.F."/>
            <person name="Wannemuehler M.J."/>
            <person name="Phillips G.J."/>
        </authorList>
    </citation>
    <scope>NUCLEOTIDE SEQUENCE</scope>
    <source>
        <strain evidence="1">ASF457</strain>
    </source>
</reference>
<accession>V2PYW4</accession>